<dbReference type="STRING" id="1388766.A0A017SFA3"/>
<evidence type="ECO:0000256" key="1">
    <source>
        <dbReference type="SAM" id="MobiDB-lite"/>
    </source>
</evidence>
<proteinExistence type="predicted"/>
<keyword evidence="3" id="KW-1185">Reference proteome</keyword>
<accession>A0A017SFA3</accession>
<dbReference type="AlphaFoldDB" id="A0A017SFA3"/>
<dbReference type="OrthoDB" id="4365667at2759"/>
<protein>
    <submittedName>
        <fullName evidence="2">Uncharacterized protein</fullName>
    </submittedName>
</protein>
<sequence>MEADAELQTLYMRPRDKFPEFLAKFLRLANEARIPDYRYKIELNRRLTDKVKELSLPYIGDDKTFDEFTAYVGMVVQSLNANAREAKRRNLNRSSRNDPHTDPPKIINSSGSAQIDGNMRQGLMDQGK</sequence>
<evidence type="ECO:0000313" key="3">
    <source>
        <dbReference type="Proteomes" id="UP000019804"/>
    </source>
</evidence>
<dbReference type="GeneID" id="63695268"/>
<dbReference type="RefSeq" id="XP_040639012.1">
    <property type="nucleotide sequence ID" value="XM_040780144.1"/>
</dbReference>
<name>A0A017SFA3_ASPRC</name>
<dbReference type="HOGENOM" id="CLU_1959131_0_0_1"/>
<reference evidence="3" key="1">
    <citation type="journal article" date="2014" name="Nat. Commun.">
        <title>Genomic adaptations of the halophilic Dead Sea filamentous fungus Eurotium rubrum.</title>
        <authorList>
            <person name="Kis-Papo T."/>
            <person name="Weig A.R."/>
            <person name="Riley R."/>
            <person name="Persoh D."/>
            <person name="Salamov A."/>
            <person name="Sun H."/>
            <person name="Lipzen A."/>
            <person name="Wasser S.P."/>
            <person name="Rambold G."/>
            <person name="Grigoriev I.V."/>
            <person name="Nevo E."/>
        </authorList>
    </citation>
    <scope>NUCLEOTIDE SEQUENCE [LARGE SCALE GENOMIC DNA]</scope>
    <source>
        <strain evidence="3">CBS 135680</strain>
    </source>
</reference>
<organism evidence="2 3">
    <name type="scientific">Aspergillus ruber (strain CBS 135680)</name>
    <dbReference type="NCBI Taxonomy" id="1388766"/>
    <lineage>
        <taxon>Eukaryota</taxon>
        <taxon>Fungi</taxon>
        <taxon>Dikarya</taxon>
        <taxon>Ascomycota</taxon>
        <taxon>Pezizomycotina</taxon>
        <taxon>Eurotiomycetes</taxon>
        <taxon>Eurotiomycetidae</taxon>
        <taxon>Eurotiales</taxon>
        <taxon>Aspergillaceae</taxon>
        <taxon>Aspergillus</taxon>
        <taxon>Aspergillus subgen. Aspergillus</taxon>
    </lineage>
</organism>
<feature type="region of interest" description="Disordered" evidence="1">
    <location>
        <begin position="86"/>
        <end position="128"/>
    </location>
</feature>
<evidence type="ECO:0000313" key="2">
    <source>
        <dbReference type="EMBL" id="EYE95324.1"/>
    </source>
</evidence>
<gene>
    <name evidence="2" type="ORF">EURHEDRAFT_402523</name>
</gene>
<dbReference type="EMBL" id="KK088422">
    <property type="protein sequence ID" value="EYE95324.1"/>
    <property type="molecule type" value="Genomic_DNA"/>
</dbReference>
<dbReference type="Proteomes" id="UP000019804">
    <property type="component" value="Unassembled WGS sequence"/>
</dbReference>